<name>A0ACB7PEF9_9PEZI</name>
<keyword evidence="2" id="KW-1185">Reference proteome</keyword>
<evidence type="ECO:0000313" key="1">
    <source>
        <dbReference type="EMBL" id="KAH6637287.1"/>
    </source>
</evidence>
<comment type="caution">
    <text evidence="1">The sequence shown here is derived from an EMBL/GenBank/DDBJ whole genome shotgun (WGS) entry which is preliminary data.</text>
</comment>
<reference evidence="1 2" key="1">
    <citation type="journal article" date="2021" name="Nat. Commun.">
        <title>Genetic determinants of endophytism in the Arabidopsis root mycobiome.</title>
        <authorList>
            <person name="Mesny F."/>
            <person name="Miyauchi S."/>
            <person name="Thiergart T."/>
            <person name="Pickel B."/>
            <person name="Atanasova L."/>
            <person name="Karlsson M."/>
            <person name="Huettel B."/>
            <person name="Barry K.W."/>
            <person name="Haridas S."/>
            <person name="Chen C."/>
            <person name="Bauer D."/>
            <person name="Andreopoulos W."/>
            <person name="Pangilinan J."/>
            <person name="LaButti K."/>
            <person name="Riley R."/>
            <person name="Lipzen A."/>
            <person name="Clum A."/>
            <person name="Drula E."/>
            <person name="Henrissat B."/>
            <person name="Kohler A."/>
            <person name="Grigoriev I.V."/>
            <person name="Martin F.M."/>
            <person name="Hacquard S."/>
        </authorList>
    </citation>
    <scope>NUCLEOTIDE SEQUENCE [LARGE SCALE GENOMIC DNA]</scope>
    <source>
        <strain evidence="1 2">MPI-SDFR-AT-0079</strain>
    </source>
</reference>
<accession>A0ACB7PEF9</accession>
<organism evidence="1 2">
    <name type="scientific">Chaetomium tenue</name>
    <dbReference type="NCBI Taxonomy" id="1854479"/>
    <lineage>
        <taxon>Eukaryota</taxon>
        <taxon>Fungi</taxon>
        <taxon>Dikarya</taxon>
        <taxon>Ascomycota</taxon>
        <taxon>Pezizomycotina</taxon>
        <taxon>Sordariomycetes</taxon>
        <taxon>Sordariomycetidae</taxon>
        <taxon>Sordariales</taxon>
        <taxon>Chaetomiaceae</taxon>
        <taxon>Chaetomium</taxon>
    </lineage>
</organism>
<sequence length="90" mass="10160">MHSPNISNCVLSILHTVLSCLTRLCSWCRCWSVCSQKGVGEKPRAFGQISKVNSNKQNTFWTQKKNKVTSYHIIGLSICLETVYEPVPKC</sequence>
<dbReference type="Proteomes" id="UP000724584">
    <property type="component" value="Unassembled WGS sequence"/>
</dbReference>
<protein>
    <submittedName>
        <fullName evidence="1">Uncharacterized protein</fullName>
    </submittedName>
</protein>
<gene>
    <name evidence="1" type="ORF">F5144DRAFT_210456</name>
</gene>
<evidence type="ECO:0000313" key="2">
    <source>
        <dbReference type="Proteomes" id="UP000724584"/>
    </source>
</evidence>
<dbReference type="EMBL" id="JAGIZQ010000003">
    <property type="protein sequence ID" value="KAH6637287.1"/>
    <property type="molecule type" value="Genomic_DNA"/>
</dbReference>
<proteinExistence type="predicted"/>